<gene>
    <name evidence="1" type="ORF">NLI96_g1260</name>
</gene>
<organism evidence="1 2">
    <name type="scientific">Meripilus lineatus</name>
    <dbReference type="NCBI Taxonomy" id="2056292"/>
    <lineage>
        <taxon>Eukaryota</taxon>
        <taxon>Fungi</taxon>
        <taxon>Dikarya</taxon>
        <taxon>Basidiomycota</taxon>
        <taxon>Agaricomycotina</taxon>
        <taxon>Agaricomycetes</taxon>
        <taxon>Polyporales</taxon>
        <taxon>Meripilaceae</taxon>
        <taxon>Meripilus</taxon>
    </lineage>
</organism>
<keyword evidence="2" id="KW-1185">Reference proteome</keyword>
<protein>
    <submittedName>
        <fullName evidence="1">Uncharacterized protein</fullName>
    </submittedName>
</protein>
<proteinExistence type="predicted"/>
<sequence length="77" mass="8834">MFSSASSLNLSIESNDEYPRRDLRTFYALPTDDPLRTIESRNGTIKHVLKRKLVSGLFILYTSMFRAPIAAAYGRRH</sequence>
<comment type="caution">
    <text evidence="1">The sequence shown here is derived from an EMBL/GenBank/DDBJ whole genome shotgun (WGS) entry which is preliminary data.</text>
</comment>
<name>A0AAD5YIK2_9APHY</name>
<reference evidence="1" key="1">
    <citation type="submission" date="2022-07" db="EMBL/GenBank/DDBJ databases">
        <title>Genome Sequence of Physisporinus lineatus.</title>
        <authorList>
            <person name="Buettner E."/>
        </authorList>
    </citation>
    <scope>NUCLEOTIDE SEQUENCE</scope>
    <source>
        <strain evidence="1">VT162</strain>
    </source>
</reference>
<evidence type="ECO:0000313" key="2">
    <source>
        <dbReference type="Proteomes" id="UP001212997"/>
    </source>
</evidence>
<accession>A0AAD5YIK2</accession>
<dbReference type="AlphaFoldDB" id="A0AAD5YIK2"/>
<dbReference type="EMBL" id="JANAWD010000024">
    <property type="protein sequence ID" value="KAJ3490659.1"/>
    <property type="molecule type" value="Genomic_DNA"/>
</dbReference>
<dbReference type="Proteomes" id="UP001212997">
    <property type="component" value="Unassembled WGS sequence"/>
</dbReference>
<evidence type="ECO:0000313" key="1">
    <source>
        <dbReference type="EMBL" id="KAJ3490659.1"/>
    </source>
</evidence>